<name>A0ABP5CIW6_9MICO</name>
<keyword evidence="2" id="KW-0805">Transcription regulation</keyword>
<evidence type="ECO:0000313" key="7">
    <source>
        <dbReference type="Proteomes" id="UP001499933"/>
    </source>
</evidence>
<dbReference type="InterPro" id="IPR000843">
    <property type="entry name" value="HTH_LacI"/>
</dbReference>
<dbReference type="Proteomes" id="UP001499933">
    <property type="component" value="Unassembled WGS sequence"/>
</dbReference>
<dbReference type="PANTHER" id="PTHR30146">
    <property type="entry name" value="LACI-RELATED TRANSCRIPTIONAL REPRESSOR"/>
    <property type="match status" value="1"/>
</dbReference>
<dbReference type="PROSITE" id="PS00356">
    <property type="entry name" value="HTH_LACI_1"/>
    <property type="match status" value="1"/>
</dbReference>
<sequence length="365" mass="38614">MKTGNRVARKHVGIRDVAAAAGVSVTTVSHVLNDTPHTRTSDDTRNRVKAAAEELGYQPNRLARGLRIQASGMVGLITEEIATTPHAGKIILGAQEEATRQNLMLAIINSSLNPAVEIDPAGVRAFLDRQADGVIYATVYHDEVNPPEEMLGIPAVLIGARDARGEIPSFMPDERAGAASIVDMLVAAGHRRIAFAASSVDVPATRGRLLGYRDGMLAAGLDPDQFVAAAEGEAKGGYEAAARLLDVAVGADERPTALFCYNDRMAMGAYRAIAERGLTIPADMSVVGFDDQDPIAASLFPPLTTVALPHYEMGARAVAELMGIIESRPEHGLLPGHPTLLACPIVHRDSVAAPSPDKHPRASTH</sequence>
<keyword evidence="1" id="KW-0678">Repressor</keyword>
<protein>
    <submittedName>
        <fullName evidence="6">LacI family DNA-binding transcriptional regulator</fullName>
    </submittedName>
</protein>
<dbReference type="Pfam" id="PF13377">
    <property type="entry name" value="Peripla_BP_3"/>
    <property type="match status" value="1"/>
</dbReference>
<accession>A0ABP5CIW6</accession>
<dbReference type="SUPFAM" id="SSF47413">
    <property type="entry name" value="lambda repressor-like DNA-binding domains"/>
    <property type="match status" value="1"/>
</dbReference>
<keyword evidence="4" id="KW-0804">Transcription</keyword>
<dbReference type="SMART" id="SM00354">
    <property type="entry name" value="HTH_LACI"/>
    <property type="match status" value="1"/>
</dbReference>
<reference evidence="7" key="1">
    <citation type="journal article" date="2019" name="Int. J. Syst. Evol. Microbiol.">
        <title>The Global Catalogue of Microorganisms (GCM) 10K type strain sequencing project: providing services to taxonomists for standard genome sequencing and annotation.</title>
        <authorList>
            <consortium name="The Broad Institute Genomics Platform"/>
            <consortium name="The Broad Institute Genome Sequencing Center for Infectious Disease"/>
            <person name="Wu L."/>
            <person name="Ma J."/>
        </authorList>
    </citation>
    <scope>NUCLEOTIDE SEQUENCE [LARGE SCALE GENOMIC DNA]</scope>
    <source>
        <strain evidence="7">JCM 14901</strain>
    </source>
</reference>
<evidence type="ECO:0000256" key="3">
    <source>
        <dbReference type="ARBA" id="ARBA00023125"/>
    </source>
</evidence>
<evidence type="ECO:0000256" key="4">
    <source>
        <dbReference type="ARBA" id="ARBA00023163"/>
    </source>
</evidence>
<gene>
    <name evidence="6" type="ORF">GCM10009776_28110</name>
</gene>
<feature type="domain" description="HTH lacI-type" evidence="5">
    <location>
        <begin position="12"/>
        <end position="68"/>
    </location>
</feature>
<dbReference type="PROSITE" id="PS50932">
    <property type="entry name" value="HTH_LACI_2"/>
    <property type="match status" value="1"/>
</dbReference>
<evidence type="ECO:0000259" key="5">
    <source>
        <dbReference type="PROSITE" id="PS50932"/>
    </source>
</evidence>
<dbReference type="Gene3D" id="1.10.260.40">
    <property type="entry name" value="lambda repressor-like DNA-binding domains"/>
    <property type="match status" value="1"/>
</dbReference>
<dbReference type="Gene3D" id="3.40.50.2300">
    <property type="match status" value="2"/>
</dbReference>
<evidence type="ECO:0000313" key="6">
    <source>
        <dbReference type="EMBL" id="GAA1963774.1"/>
    </source>
</evidence>
<dbReference type="PANTHER" id="PTHR30146:SF148">
    <property type="entry name" value="HTH-TYPE TRANSCRIPTIONAL REPRESSOR PURR-RELATED"/>
    <property type="match status" value="1"/>
</dbReference>
<evidence type="ECO:0000256" key="1">
    <source>
        <dbReference type="ARBA" id="ARBA00022491"/>
    </source>
</evidence>
<dbReference type="CDD" id="cd06288">
    <property type="entry name" value="PBP1_sucrose_transcription_regulator"/>
    <property type="match status" value="1"/>
</dbReference>
<proteinExistence type="predicted"/>
<dbReference type="InterPro" id="IPR028082">
    <property type="entry name" value="Peripla_BP_I"/>
</dbReference>
<dbReference type="RefSeq" id="WP_344095695.1">
    <property type="nucleotide sequence ID" value="NZ_BAAAOG010000006.1"/>
</dbReference>
<keyword evidence="7" id="KW-1185">Reference proteome</keyword>
<dbReference type="InterPro" id="IPR010982">
    <property type="entry name" value="Lambda_DNA-bd_dom_sf"/>
</dbReference>
<keyword evidence="3 6" id="KW-0238">DNA-binding</keyword>
<dbReference type="EMBL" id="BAAAOG010000006">
    <property type="protein sequence ID" value="GAA1963774.1"/>
    <property type="molecule type" value="Genomic_DNA"/>
</dbReference>
<dbReference type="InterPro" id="IPR046335">
    <property type="entry name" value="LacI/GalR-like_sensor"/>
</dbReference>
<dbReference type="SUPFAM" id="SSF53822">
    <property type="entry name" value="Periplasmic binding protein-like I"/>
    <property type="match status" value="1"/>
</dbReference>
<dbReference type="Pfam" id="PF00356">
    <property type="entry name" value="LacI"/>
    <property type="match status" value="1"/>
</dbReference>
<dbReference type="CDD" id="cd01392">
    <property type="entry name" value="HTH_LacI"/>
    <property type="match status" value="1"/>
</dbReference>
<evidence type="ECO:0000256" key="2">
    <source>
        <dbReference type="ARBA" id="ARBA00023015"/>
    </source>
</evidence>
<comment type="caution">
    <text evidence="6">The sequence shown here is derived from an EMBL/GenBank/DDBJ whole genome shotgun (WGS) entry which is preliminary data.</text>
</comment>
<dbReference type="GO" id="GO:0003677">
    <property type="term" value="F:DNA binding"/>
    <property type="evidence" value="ECO:0007669"/>
    <property type="project" value="UniProtKB-KW"/>
</dbReference>
<organism evidence="6 7">
    <name type="scientific">Microbacterium deminutum</name>
    <dbReference type="NCBI Taxonomy" id="344164"/>
    <lineage>
        <taxon>Bacteria</taxon>
        <taxon>Bacillati</taxon>
        <taxon>Actinomycetota</taxon>
        <taxon>Actinomycetes</taxon>
        <taxon>Micrococcales</taxon>
        <taxon>Microbacteriaceae</taxon>
        <taxon>Microbacterium</taxon>
    </lineage>
</organism>